<dbReference type="GO" id="GO:0005789">
    <property type="term" value="C:endoplasmic reticulum membrane"/>
    <property type="evidence" value="ECO:0007669"/>
    <property type="project" value="UniProtKB-SubCell"/>
</dbReference>
<evidence type="ECO:0000256" key="7">
    <source>
        <dbReference type="ARBA" id="ARBA00022679"/>
    </source>
</evidence>
<comment type="caution">
    <text evidence="18">The sequence shown here is derived from an EMBL/GenBank/DDBJ whole genome shotgun (WGS) entry which is preliminary data.</text>
</comment>
<feature type="domain" description="ALG11 mannosyltransferase N-terminal" evidence="17">
    <location>
        <begin position="1"/>
        <end position="98"/>
    </location>
</feature>
<evidence type="ECO:0000256" key="1">
    <source>
        <dbReference type="ARBA" id="ARBA00004389"/>
    </source>
</evidence>
<organism evidence="18 19">
    <name type="scientific">Candida boidinii</name>
    <name type="common">Yeast</name>
    <dbReference type="NCBI Taxonomy" id="5477"/>
    <lineage>
        <taxon>Eukaryota</taxon>
        <taxon>Fungi</taxon>
        <taxon>Dikarya</taxon>
        <taxon>Ascomycota</taxon>
        <taxon>Saccharomycotina</taxon>
        <taxon>Pichiomycetes</taxon>
        <taxon>Pichiales</taxon>
        <taxon>Pichiaceae</taxon>
        <taxon>Ogataea</taxon>
        <taxon>Ogataea/Candida clade</taxon>
    </lineage>
</organism>
<gene>
    <name evidence="18" type="ORF">Cboi02_000341100</name>
</gene>
<dbReference type="Pfam" id="PF15924">
    <property type="entry name" value="ALG11_N"/>
    <property type="match status" value="1"/>
</dbReference>
<evidence type="ECO:0000256" key="11">
    <source>
        <dbReference type="ARBA" id="ARBA00023136"/>
    </source>
</evidence>
<name>A0A9W6T2B1_CANBO</name>
<evidence type="ECO:0000313" key="19">
    <source>
        <dbReference type="Proteomes" id="UP001165120"/>
    </source>
</evidence>
<keyword evidence="7" id="KW-0808">Transferase</keyword>
<keyword evidence="10" id="KW-1133">Transmembrane helix</keyword>
<keyword evidence="19" id="KW-1185">Reference proteome</keyword>
<keyword evidence="9" id="KW-0256">Endoplasmic reticulum</keyword>
<protein>
    <recommendedName>
        <fullName evidence="5">GDP-Man:Man(3)GlcNAc(2)-PP-Dol alpha-1,2-mannosyltransferase</fullName>
        <ecNumber evidence="4">2.4.1.131</ecNumber>
    </recommendedName>
    <alternativeName>
        <fullName evidence="12">Alpha-1,2-mannosyltransferase ALG11</fullName>
    </alternativeName>
    <alternativeName>
        <fullName evidence="13">Asparagine-linked glycosylation protein 11</fullName>
    </alternativeName>
    <alternativeName>
        <fullName evidence="14">Glycolipid 2-alpha-mannosyltransferase</fullName>
    </alternativeName>
</protein>
<keyword evidence="11" id="KW-0472">Membrane</keyword>
<dbReference type="InterPro" id="IPR001296">
    <property type="entry name" value="Glyco_trans_1"/>
</dbReference>
<dbReference type="EC" id="2.4.1.131" evidence="4"/>
<evidence type="ECO:0000256" key="9">
    <source>
        <dbReference type="ARBA" id="ARBA00022824"/>
    </source>
</evidence>
<dbReference type="GO" id="GO:0006487">
    <property type="term" value="P:protein N-linked glycosylation"/>
    <property type="evidence" value="ECO:0007669"/>
    <property type="project" value="TreeGrafter"/>
</dbReference>
<reference evidence="18" key="1">
    <citation type="submission" date="2023-04" db="EMBL/GenBank/DDBJ databases">
        <title>Candida boidinii NBRC 10035.</title>
        <authorList>
            <person name="Ichikawa N."/>
            <person name="Sato H."/>
            <person name="Tonouchi N."/>
        </authorList>
    </citation>
    <scope>NUCLEOTIDE SEQUENCE</scope>
    <source>
        <strain evidence="18">NBRC 10035</strain>
    </source>
</reference>
<evidence type="ECO:0000256" key="10">
    <source>
        <dbReference type="ARBA" id="ARBA00022989"/>
    </source>
</evidence>
<keyword evidence="8" id="KW-0812">Transmembrane</keyword>
<dbReference type="Pfam" id="PF00534">
    <property type="entry name" value="Glycos_transf_1"/>
    <property type="match status" value="1"/>
</dbReference>
<evidence type="ECO:0000259" key="16">
    <source>
        <dbReference type="Pfam" id="PF00534"/>
    </source>
</evidence>
<comment type="catalytic activity">
    <reaction evidence="15">
        <text>an alpha-D-Man-(1-&gt;3)-[alpha-D-Man-(1-&gt;6)]-beta-D-Man-(1-&gt;4)-beta-D-GlcNAc-(1-&gt;4)-alpha-D-GlcNAc-diphospho-di-trans,poly-cis-dolichol + 2 GDP-alpha-D-mannose = an alpha-D-Man-(1-&gt;2)-alpha-D-Man-(1-&gt;2)-alpha-D-Man-(1-&gt;3)-[alpha-D-Man-(1-&gt;6)]-beta-D-Man-(1-&gt;4)-beta-D-GlcNAc-(1-&gt;4)-alpha-D-GlcNAc-diphospho-di-trans,poly-cis-dolichol + 2 GDP + 2 H(+)</text>
        <dbReference type="Rhea" id="RHEA:29523"/>
        <dbReference type="Rhea" id="RHEA-COMP:19515"/>
        <dbReference type="Rhea" id="RHEA-COMP:19516"/>
        <dbReference type="ChEBI" id="CHEBI:15378"/>
        <dbReference type="ChEBI" id="CHEBI:57527"/>
        <dbReference type="ChEBI" id="CHEBI:58189"/>
        <dbReference type="ChEBI" id="CHEBI:132511"/>
        <dbReference type="ChEBI" id="CHEBI:132515"/>
        <dbReference type="EC" id="2.4.1.131"/>
    </reaction>
    <physiologicalReaction direction="left-to-right" evidence="15">
        <dbReference type="Rhea" id="RHEA:29524"/>
    </physiologicalReaction>
</comment>
<comment type="similarity">
    <text evidence="3">Belongs to the glycosyltransferase group 1 family.</text>
</comment>
<evidence type="ECO:0000259" key="17">
    <source>
        <dbReference type="Pfam" id="PF15924"/>
    </source>
</evidence>
<dbReference type="PANTHER" id="PTHR45919">
    <property type="entry name" value="GDP-MAN:MAN(3)GLCNAC(2)-PP-DOL ALPHA-1,2-MANNOSYLTRANSFERASE"/>
    <property type="match status" value="1"/>
</dbReference>
<evidence type="ECO:0000256" key="12">
    <source>
        <dbReference type="ARBA" id="ARBA00030431"/>
    </source>
</evidence>
<evidence type="ECO:0000256" key="2">
    <source>
        <dbReference type="ARBA" id="ARBA00004922"/>
    </source>
</evidence>
<evidence type="ECO:0000256" key="4">
    <source>
        <dbReference type="ARBA" id="ARBA00012645"/>
    </source>
</evidence>
<dbReference type="PANTHER" id="PTHR45919:SF1">
    <property type="entry name" value="GDP-MAN:MAN(3)GLCNAC(2)-PP-DOL ALPHA-1,2-MANNOSYLTRANSFERASE"/>
    <property type="match status" value="1"/>
</dbReference>
<comment type="pathway">
    <text evidence="2">Protein modification; protein glycosylation.</text>
</comment>
<dbReference type="InterPro" id="IPR038013">
    <property type="entry name" value="ALG11"/>
</dbReference>
<evidence type="ECO:0000256" key="13">
    <source>
        <dbReference type="ARBA" id="ARBA00032060"/>
    </source>
</evidence>
<sequence length="416" mass="48538">MGLPFSYPFISCFDKLPVVSYVHYPLISSDMFKKIDDTKSKLSISSNGFLNYIRILVFVNLKYYYWKIMRFVYAFCGSYSNLVCCNSTWTYNHIKSVWKLNNHQGSYYNRNFETIILYPPILNSNEEKAIKEIPDDVFNTRERNVVYLAQFRPEKRHELVIDQYIAYYKWLQNSPHKEVEVEIEPLKLILIGSVRDEDSNYINELTAKIDKVNNEIIKVAEKFIELKVNLRKSELINDYLLKSEFGLNAMWNEHFGIVIAEYLAYGLIPISHSSAGPLLDIVVPYDEVKNEELKDGDGCKFSKRDLQQLEDSMGGIEDSEAGKFASGFFFKDSSDVDYSNEDNDSNQSLQLSDCFKLVSLLPCKYKNQLRLKNLKLYDLRFNSLNYSKIWGDKILKPIKLLEIENRDSKGKVEKVY</sequence>
<evidence type="ECO:0000256" key="3">
    <source>
        <dbReference type="ARBA" id="ARBA00006122"/>
    </source>
</evidence>
<dbReference type="EMBL" id="BSXN01001173">
    <property type="protein sequence ID" value="GME71955.1"/>
    <property type="molecule type" value="Genomic_DNA"/>
</dbReference>
<dbReference type="Proteomes" id="UP001165120">
    <property type="component" value="Unassembled WGS sequence"/>
</dbReference>
<evidence type="ECO:0000256" key="5">
    <source>
        <dbReference type="ARBA" id="ARBA00022018"/>
    </source>
</evidence>
<proteinExistence type="inferred from homology"/>
<dbReference type="AlphaFoldDB" id="A0A9W6T2B1"/>
<feature type="domain" description="Glycosyl transferase family 1" evidence="16">
    <location>
        <begin position="137"/>
        <end position="285"/>
    </location>
</feature>
<keyword evidence="6" id="KW-0328">Glycosyltransferase</keyword>
<evidence type="ECO:0000256" key="14">
    <source>
        <dbReference type="ARBA" id="ARBA00032515"/>
    </source>
</evidence>
<accession>A0A9W6T2B1</accession>
<dbReference type="InterPro" id="IPR031814">
    <property type="entry name" value="ALG11_N"/>
</dbReference>
<evidence type="ECO:0000256" key="6">
    <source>
        <dbReference type="ARBA" id="ARBA00022676"/>
    </source>
</evidence>
<dbReference type="GO" id="GO:0004377">
    <property type="term" value="F:GDP-Man:Man(3)GlcNAc(2)-PP-Dol alpha-1,2-mannosyltransferase activity"/>
    <property type="evidence" value="ECO:0007669"/>
    <property type="project" value="UniProtKB-EC"/>
</dbReference>
<comment type="subcellular location">
    <subcellularLocation>
        <location evidence="1">Endoplasmic reticulum membrane</location>
        <topology evidence="1">Single-pass membrane protein</topology>
    </subcellularLocation>
</comment>
<dbReference type="Gene3D" id="3.40.50.2000">
    <property type="entry name" value="Glycogen Phosphorylase B"/>
    <property type="match status" value="1"/>
</dbReference>
<dbReference type="SUPFAM" id="SSF53756">
    <property type="entry name" value="UDP-Glycosyltransferase/glycogen phosphorylase"/>
    <property type="match status" value="1"/>
</dbReference>
<evidence type="ECO:0000256" key="8">
    <source>
        <dbReference type="ARBA" id="ARBA00022692"/>
    </source>
</evidence>
<evidence type="ECO:0000313" key="18">
    <source>
        <dbReference type="EMBL" id="GME71955.1"/>
    </source>
</evidence>
<evidence type="ECO:0000256" key="15">
    <source>
        <dbReference type="ARBA" id="ARBA00045065"/>
    </source>
</evidence>